<dbReference type="InterPro" id="IPR036388">
    <property type="entry name" value="WH-like_DNA-bd_sf"/>
</dbReference>
<accession>A0ABV8LVX6</accession>
<sequence>MAEHVWQSVSALADPVRRALFDHVRRQHRPVTREEAADACGVSRNLAAFHLDKLAETGLLRTAYEAPADRPRGRGRTPKVYSAGDDLEVAIPPRRYELIASVLAAAVAREPAHAGDAAREEAYARGRAHSTPVHGLAEAVRLLDELGFEPAIEPGSPGDSDVLVLRNCPFHALVAEQTELVCGLNHAYVEGVLSGDPALAARLAPRPDACCVEVCQRRD</sequence>
<organism evidence="2 3">
    <name type="scientific">Hamadaea flava</name>
    <dbReference type="NCBI Taxonomy" id="1742688"/>
    <lineage>
        <taxon>Bacteria</taxon>
        <taxon>Bacillati</taxon>
        <taxon>Actinomycetota</taxon>
        <taxon>Actinomycetes</taxon>
        <taxon>Micromonosporales</taxon>
        <taxon>Micromonosporaceae</taxon>
        <taxon>Hamadaea</taxon>
    </lineage>
</organism>
<dbReference type="SUPFAM" id="SSF46785">
    <property type="entry name" value="Winged helix' DNA-binding domain"/>
    <property type="match status" value="1"/>
</dbReference>
<gene>
    <name evidence="2" type="ORF">ACFOZ4_31655</name>
</gene>
<reference evidence="3" key="1">
    <citation type="journal article" date="2019" name="Int. J. Syst. Evol. Microbiol.">
        <title>The Global Catalogue of Microorganisms (GCM) 10K type strain sequencing project: providing services to taxonomists for standard genome sequencing and annotation.</title>
        <authorList>
            <consortium name="The Broad Institute Genomics Platform"/>
            <consortium name="The Broad Institute Genome Sequencing Center for Infectious Disease"/>
            <person name="Wu L."/>
            <person name="Ma J."/>
        </authorList>
    </citation>
    <scope>NUCLEOTIDE SEQUENCE [LARGE SCALE GENOMIC DNA]</scope>
    <source>
        <strain evidence="3">CGMCC 4.7289</strain>
    </source>
</reference>
<dbReference type="RefSeq" id="WP_253763070.1">
    <property type="nucleotide sequence ID" value="NZ_JAMZDZ010000001.1"/>
</dbReference>
<evidence type="ECO:0000313" key="2">
    <source>
        <dbReference type="EMBL" id="MFC4135191.1"/>
    </source>
</evidence>
<dbReference type="SMART" id="SM00418">
    <property type="entry name" value="HTH_ARSR"/>
    <property type="match status" value="1"/>
</dbReference>
<dbReference type="Gene3D" id="1.10.10.10">
    <property type="entry name" value="Winged helix-like DNA-binding domain superfamily/Winged helix DNA-binding domain"/>
    <property type="match status" value="1"/>
</dbReference>
<dbReference type="Pfam" id="PF12840">
    <property type="entry name" value="HTH_20"/>
    <property type="match status" value="1"/>
</dbReference>
<dbReference type="EMBL" id="JBHSAY010000020">
    <property type="protein sequence ID" value="MFC4135191.1"/>
    <property type="molecule type" value="Genomic_DNA"/>
</dbReference>
<dbReference type="InterPro" id="IPR011991">
    <property type="entry name" value="ArsR-like_HTH"/>
</dbReference>
<name>A0ABV8LVX6_9ACTN</name>
<evidence type="ECO:0000313" key="3">
    <source>
        <dbReference type="Proteomes" id="UP001595816"/>
    </source>
</evidence>
<dbReference type="Proteomes" id="UP001595816">
    <property type="component" value="Unassembled WGS sequence"/>
</dbReference>
<proteinExistence type="predicted"/>
<dbReference type="InterPro" id="IPR036390">
    <property type="entry name" value="WH_DNA-bd_sf"/>
</dbReference>
<protein>
    <submittedName>
        <fullName evidence="2">Helix-turn-helix transcriptional regulator</fullName>
    </submittedName>
</protein>
<dbReference type="CDD" id="cd00090">
    <property type="entry name" value="HTH_ARSR"/>
    <property type="match status" value="1"/>
</dbReference>
<keyword evidence="3" id="KW-1185">Reference proteome</keyword>
<feature type="domain" description="HTH arsR-type" evidence="1">
    <location>
        <begin position="7"/>
        <end position="96"/>
    </location>
</feature>
<evidence type="ECO:0000259" key="1">
    <source>
        <dbReference type="SMART" id="SM00418"/>
    </source>
</evidence>
<comment type="caution">
    <text evidence="2">The sequence shown here is derived from an EMBL/GenBank/DDBJ whole genome shotgun (WGS) entry which is preliminary data.</text>
</comment>
<dbReference type="InterPro" id="IPR001845">
    <property type="entry name" value="HTH_ArsR_DNA-bd_dom"/>
</dbReference>